<evidence type="ECO:0000313" key="1">
    <source>
        <dbReference type="EMBL" id="MCX2982639.1"/>
    </source>
</evidence>
<protein>
    <submittedName>
        <fullName evidence="1">DUF2288 domain-containing protein</fullName>
    </submittedName>
</protein>
<organism evidence="1 2">
    <name type="scientific">Candidatus Litorirhabdus singularis</name>
    <dbReference type="NCBI Taxonomy" id="2518993"/>
    <lineage>
        <taxon>Bacteria</taxon>
        <taxon>Pseudomonadati</taxon>
        <taxon>Pseudomonadota</taxon>
        <taxon>Gammaproteobacteria</taxon>
        <taxon>Cellvibrionales</taxon>
        <taxon>Halieaceae</taxon>
        <taxon>Candidatus Litorirhabdus</taxon>
    </lineage>
</organism>
<name>A0ABT3TKW1_9GAMM</name>
<reference evidence="1" key="1">
    <citation type="submission" date="2019-02" db="EMBL/GenBank/DDBJ databases">
        <authorList>
            <person name="Li S.-H."/>
        </authorList>
    </citation>
    <scope>NUCLEOTIDE SEQUENCE</scope>
    <source>
        <strain evidence="1">IMCC14734</strain>
    </source>
</reference>
<dbReference type="EMBL" id="SHNN01000004">
    <property type="protein sequence ID" value="MCX2982639.1"/>
    <property type="molecule type" value="Genomic_DNA"/>
</dbReference>
<gene>
    <name evidence="1" type="ORF">EYC98_17395</name>
</gene>
<accession>A0ABT3TKW1</accession>
<keyword evidence="2" id="KW-1185">Reference proteome</keyword>
<dbReference type="RefSeq" id="WP_279246672.1">
    <property type="nucleotide sequence ID" value="NZ_SHNN01000004.1"/>
</dbReference>
<sequence length="108" mass="11891">MADADKLELLRGEFHSQTARTEWHDLQVHFARGAVVLVAPELDLVEVAVQLQVDNKQEFEDWIARGLVAGVSPEQGQAFYAANTSLWTVVAPPWVLVQQSDKEPPGAG</sequence>
<proteinExistence type="predicted"/>
<dbReference type="Proteomes" id="UP001143362">
    <property type="component" value="Unassembled WGS sequence"/>
</dbReference>
<comment type="caution">
    <text evidence="1">The sequence shown here is derived from an EMBL/GenBank/DDBJ whole genome shotgun (WGS) entry which is preliminary data.</text>
</comment>
<dbReference type="InterPro" id="IPR018741">
    <property type="entry name" value="DUF2288"/>
</dbReference>
<dbReference type="Pfam" id="PF10052">
    <property type="entry name" value="DUF2288"/>
    <property type="match status" value="1"/>
</dbReference>
<evidence type="ECO:0000313" key="2">
    <source>
        <dbReference type="Proteomes" id="UP001143362"/>
    </source>
</evidence>